<dbReference type="Gene3D" id="1.10.10.60">
    <property type="entry name" value="Homeodomain-like"/>
    <property type="match status" value="1"/>
</dbReference>
<keyword evidence="3" id="KW-0378">Hydrolase</keyword>
<keyword evidence="4" id="KW-0862">Zinc</keyword>
<dbReference type="PANTHER" id="PTHR12802">
    <property type="entry name" value="SWI/SNF COMPLEX-RELATED"/>
    <property type="match status" value="1"/>
</dbReference>
<dbReference type="SMART" id="SM00717">
    <property type="entry name" value="SANT"/>
    <property type="match status" value="1"/>
</dbReference>
<dbReference type="GO" id="GO:0008237">
    <property type="term" value="F:metallopeptidase activity"/>
    <property type="evidence" value="ECO:0007669"/>
    <property type="project" value="UniProtKB-KW"/>
</dbReference>
<dbReference type="InterPro" id="IPR017884">
    <property type="entry name" value="SANT_dom"/>
</dbReference>
<protein>
    <submittedName>
        <fullName evidence="12">Uncharacterized protein AlNc14C40G3464</fullName>
    </submittedName>
</protein>
<evidence type="ECO:0000256" key="4">
    <source>
        <dbReference type="ARBA" id="ARBA00022833"/>
    </source>
</evidence>
<dbReference type="SUPFAM" id="SSF46689">
    <property type="entry name" value="Homeodomain-like"/>
    <property type="match status" value="1"/>
</dbReference>
<dbReference type="InterPro" id="IPR006447">
    <property type="entry name" value="Myb_dom_plants"/>
</dbReference>
<name>F0W9K9_9STRA</name>
<dbReference type="HOGENOM" id="CLU_1417489_0_0_1"/>
<organism evidence="12">
    <name type="scientific">Albugo laibachii Nc14</name>
    <dbReference type="NCBI Taxonomy" id="890382"/>
    <lineage>
        <taxon>Eukaryota</taxon>
        <taxon>Sar</taxon>
        <taxon>Stramenopiles</taxon>
        <taxon>Oomycota</taxon>
        <taxon>Peronosporomycetes</taxon>
        <taxon>Albuginales</taxon>
        <taxon>Albuginaceae</taxon>
        <taxon>Albugo</taxon>
    </lineage>
</organism>
<dbReference type="AlphaFoldDB" id="F0W9K9"/>
<dbReference type="CDD" id="cd00167">
    <property type="entry name" value="SANT"/>
    <property type="match status" value="1"/>
</dbReference>
<keyword evidence="6" id="KW-0482">Metalloprotease</keyword>
<evidence type="ECO:0000313" key="12">
    <source>
        <dbReference type="EMBL" id="CCA17827.1"/>
    </source>
</evidence>
<keyword evidence="9" id="KW-0539">Nucleus</keyword>
<keyword evidence="7" id="KW-0238">DNA-binding</keyword>
<gene>
    <name evidence="12" type="primary">AlNc14C40G3464</name>
    <name evidence="12" type="ORF">ALNC14_039700</name>
</gene>
<keyword evidence="2" id="KW-0479">Metal-binding</keyword>
<evidence type="ECO:0000256" key="8">
    <source>
        <dbReference type="ARBA" id="ARBA00023163"/>
    </source>
</evidence>
<dbReference type="PANTHER" id="PTHR12802:SF155">
    <property type="entry name" value="DEUBIQUITINASE MYSM1"/>
    <property type="match status" value="1"/>
</dbReference>
<feature type="domain" description="SANT" evidence="10">
    <location>
        <begin position="92"/>
        <end position="136"/>
    </location>
</feature>
<dbReference type="GO" id="GO:0006508">
    <property type="term" value="P:proteolysis"/>
    <property type="evidence" value="ECO:0007669"/>
    <property type="project" value="UniProtKB-KW"/>
</dbReference>
<reference evidence="12" key="1">
    <citation type="journal article" date="2011" name="PLoS Biol.">
        <title>Gene gain and loss during evolution of obligate parasitism in the white rust pathogen of Arabidopsis thaliana.</title>
        <authorList>
            <person name="Kemen E."/>
            <person name="Gardiner A."/>
            <person name="Schultz-Larsen T."/>
            <person name="Kemen A.C."/>
            <person name="Balmuth A.L."/>
            <person name="Robert-Seilaniantz A."/>
            <person name="Bailey K."/>
            <person name="Holub E."/>
            <person name="Studholme D.J."/>
            <person name="Maclean D."/>
            <person name="Jones J.D."/>
        </authorList>
    </citation>
    <scope>NUCLEOTIDE SEQUENCE</scope>
</reference>
<evidence type="ECO:0000256" key="6">
    <source>
        <dbReference type="ARBA" id="ARBA00023049"/>
    </source>
</evidence>
<dbReference type="InterPro" id="IPR009057">
    <property type="entry name" value="Homeodomain-like_sf"/>
</dbReference>
<keyword evidence="8" id="KW-0804">Transcription</keyword>
<evidence type="ECO:0000256" key="9">
    <source>
        <dbReference type="ARBA" id="ARBA00023242"/>
    </source>
</evidence>
<evidence type="ECO:0000256" key="2">
    <source>
        <dbReference type="ARBA" id="ARBA00022723"/>
    </source>
</evidence>
<evidence type="ECO:0000259" key="10">
    <source>
        <dbReference type="PROSITE" id="PS51293"/>
    </source>
</evidence>
<dbReference type="PROSITE" id="PS51294">
    <property type="entry name" value="HTH_MYB"/>
    <property type="match status" value="1"/>
</dbReference>
<dbReference type="InterPro" id="IPR001005">
    <property type="entry name" value="SANT/Myb"/>
</dbReference>
<evidence type="ECO:0000256" key="1">
    <source>
        <dbReference type="ARBA" id="ARBA00022670"/>
    </source>
</evidence>
<evidence type="ECO:0000256" key="3">
    <source>
        <dbReference type="ARBA" id="ARBA00022801"/>
    </source>
</evidence>
<keyword evidence="1" id="KW-0645">Protease</keyword>
<dbReference type="Pfam" id="PF00249">
    <property type="entry name" value="Myb_DNA-binding"/>
    <property type="match status" value="1"/>
</dbReference>
<dbReference type="GO" id="GO:0046872">
    <property type="term" value="F:metal ion binding"/>
    <property type="evidence" value="ECO:0007669"/>
    <property type="project" value="UniProtKB-KW"/>
</dbReference>
<feature type="domain" description="HTH myb-type" evidence="11">
    <location>
        <begin position="89"/>
        <end position="143"/>
    </location>
</feature>
<dbReference type="GO" id="GO:0003677">
    <property type="term" value="F:DNA binding"/>
    <property type="evidence" value="ECO:0007669"/>
    <property type="project" value="UniProtKB-KW"/>
</dbReference>
<dbReference type="EMBL" id="FR824085">
    <property type="protein sequence ID" value="CCA17827.1"/>
    <property type="molecule type" value="Genomic_DNA"/>
</dbReference>
<dbReference type="InterPro" id="IPR017930">
    <property type="entry name" value="Myb_dom"/>
</dbReference>
<evidence type="ECO:0000259" key="11">
    <source>
        <dbReference type="PROSITE" id="PS51294"/>
    </source>
</evidence>
<reference evidence="12" key="2">
    <citation type="submission" date="2011-02" db="EMBL/GenBank/DDBJ databases">
        <authorList>
            <person name="MacLean D."/>
        </authorList>
    </citation>
    <scope>NUCLEOTIDE SEQUENCE</scope>
</reference>
<accession>F0W9K9</accession>
<proteinExistence type="predicted"/>
<sequence length="192" mass="22402">MTSLDALMYASVVVSSHEQLMATTRSNRYLPKPTDRQSRIIKPSTWSSKPIEGCLPSMKEFLECSQHRQPTRHDRDPDPSRIPAIHTAKIRRQRERWTEREHALFMKGLLAYGRKWKKIQTLVQTKTVVQVRTHAYGYFAKLLRNIPECWRSSDGPACRSESGCAEHRCKTAEAEHRKQVLEQFVFRNHISK</sequence>
<dbReference type="NCBIfam" id="TIGR01557">
    <property type="entry name" value="myb_SHAQKYF"/>
    <property type="match status" value="1"/>
</dbReference>
<dbReference type="FunFam" id="1.10.10.60:FF:000151">
    <property type="entry name" value="histone H2A deubiquitinase MYSM1 isoform X2"/>
    <property type="match status" value="1"/>
</dbReference>
<keyword evidence="5" id="KW-0805">Transcription regulation</keyword>
<evidence type="ECO:0000256" key="7">
    <source>
        <dbReference type="ARBA" id="ARBA00023125"/>
    </source>
</evidence>
<evidence type="ECO:0000256" key="5">
    <source>
        <dbReference type="ARBA" id="ARBA00023015"/>
    </source>
</evidence>
<dbReference type="PROSITE" id="PS51293">
    <property type="entry name" value="SANT"/>
    <property type="match status" value="1"/>
</dbReference>